<dbReference type="AlphaFoldDB" id="A0A1S2XE40"/>
<dbReference type="InterPro" id="IPR010158">
    <property type="entry name" value="Amidase_Cbmase"/>
</dbReference>
<dbReference type="GO" id="GO:0046872">
    <property type="term" value="F:metal ion binding"/>
    <property type="evidence" value="ECO:0007669"/>
    <property type="project" value="UniProtKB-KW"/>
</dbReference>
<evidence type="ECO:0000256" key="7">
    <source>
        <dbReference type="ARBA" id="ARBA00022729"/>
    </source>
</evidence>
<comment type="catalytic activity">
    <reaction evidence="11">
        <text>allantoate + H2O + 2 H(+) = (S)-2-ureidoglycine + NH4(+) + CO2</text>
        <dbReference type="Rhea" id="RHEA:27485"/>
        <dbReference type="ChEBI" id="CHEBI:15377"/>
        <dbReference type="ChEBI" id="CHEBI:15378"/>
        <dbReference type="ChEBI" id="CHEBI:16526"/>
        <dbReference type="ChEBI" id="CHEBI:17536"/>
        <dbReference type="ChEBI" id="CHEBI:28938"/>
        <dbReference type="ChEBI" id="CHEBI:59947"/>
        <dbReference type="EC" id="3.5.3.9"/>
    </reaction>
</comment>
<evidence type="ECO:0000256" key="14">
    <source>
        <dbReference type="SAM" id="SignalP"/>
    </source>
</evidence>
<comment type="cofactor">
    <cofactor evidence="1">
        <name>Mn(2+)</name>
        <dbReference type="ChEBI" id="CHEBI:29035"/>
    </cofactor>
</comment>
<dbReference type="InterPro" id="IPR011650">
    <property type="entry name" value="Peptidase_M20_dimer"/>
</dbReference>
<keyword evidence="16" id="KW-1185">Reference proteome</keyword>
<dbReference type="InterPro" id="IPR036264">
    <property type="entry name" value="Bact_exopeptidase_dim_dom"/>
</dbReference>
<dbReference type="GO" id="GO:0047652">
    <property type="term" value="F:allantoate deiminase activity"/>
    <property type="evidence" value="ECO:0007669"/>
    <property type="project" value="UniProtKB-EC"/>
</dbReference>
<reference evidence="17" key="2">
    <citation type="submission" date="2025-08" db="UniProtKB">
        <authorList>
            <consortium name="RefSeq"/>
        </authorList>
    </citation>
    <scope>IDENTIFICATION</scope>
    <source>
        <tissue evidence="17">Etiolated seedlings</tissue>
    </source>
</reference>
<dbReference type="Pfam" id="PF01546">
    <property type="entry name" value="Peptidase_M20"/>
    <property type="match status" value="1"/>
</dbReference>
<evidence type="ECO:0000256" key="9">
    <source>
        <dbReference type="ARBA" id="ARBA00022824"/>
    </source>
</evidence>
<keyword evidence="5" id="KW-0659">Purine metabolism</keyword>
<dbReference type="CDD" id="cd03884">
    <property type="entry name" value="M20_bAS"/>
    <property type="match status" value="1"/>
</dbReference>
<dbReference type="KEGG" id="cam:101509449"/>
<comment type="function">
    <text evidence="12">Involved in the catabolism of purine nucleotides. Can use allantoate as substrate. The sequential activity of AAH, UGLYAH and UAH allows a complete purine breakdown without the intermediate generation of urea.</text>
</comment>
<evidence type="ECO:0000256" key="6">
    <source>
        <dbReference type="ARBA" id="ARBA00022723"/>
    </source>
</evidence>
<dbReference type="OrthoDB" id="4676at2759"/>
<evidence type="ECO:0000256" key="2">
    <source>
        <dbReference type="ARBA" id="ARBA00004240"/>
    </source>
</evidence>
<dbReference type="Pfam" id="PF07687">
    <property type="entry name" value="M20_dimer"/>
    <property type="match status" value="1"/>
</dbReference>
<gene>
    <name evidence="17" type="primary">LOC101509449</name>
</gene>
<dbReference type="Gene3D" id="3.40.630.10">
    <property type="entry name" value="Zn peptidases"/>
    <property type="match status" value="1"/>
</dbReference>
<feature type="chain" id="PRO_5010287948" description="allantoate deiminase" evidence="14">
    <location>
        <begin position="20"/>
        <end position="473"/>
    </location>
</feature>
<name>A0A1S2XE40_CICAR</name>
<protein>
    <recommendedName>
        <fullName evidence="13">allantoate deiminase</fullName>
        <ecNumber evidence="13">3.5.3.9</ecNumber>
    </recommendedName>
</protein>
<dbReference type="InterPro" id="IPR002933">
    <property type="entry name" value="Peptidase_M20"/>
</dbReference>
<dbReference type="GeneID" id="101509449"/>
<evidence type="ECO:0000256" key="13">
    <source>
        <dbReference type="ARBA" id="ARBA00066382"/>
    </source>
</evidence>
<evidence type="ECO:0000256" key="12">
    <source>
        <dbReference type="ARBA" id="ARBA00056793"/>
    </source>
</evidence>
<keyword evidence="7 14" id="KW-0732">Signal</keyword>
<dbReference type="PaxDb" id="3827-XP_004487907.1"/>
<dbReference type="EC" id="3.5.3.9" evidence="13"/>
<dbReference type="GO" id="GO:0005783">
    <property type="term" value="C:endoplasmic reticulum"/>
    <property type="evidence" value="ECO:0007669"/>
    <property type="project" value="UniProtKB-SubCell"/>
</dbReference>
<comment type="similarity">
    <text evidence="3">Belongs to the peptidase M20A family.</text>
</comment>
<keyword evidence="6" id="KW-0479">Metal-binding</keyword>
<evidence type="ECO:0000256" key="5">
    <source>
        <dbReference type="ARBA" id="ARBA00022631"/>
    </source>
</evidence>
<comment type="subunit">
    <text evidence="4">Homodimer.</text>
</comment>
<dbReference type="eggNOG" id="ENOG502QSJ5">
    <property type="taxonomic scope" value="Eukaryota"/>
</dbReference>
<dbReference type="SUPFAM" id="SSF53187">
    <property type="entry name" value="Zn-dependent exopeptidases"/>
    <property type="match status" value="1"/>
</dbReference>
<evidence type="ECO:0000256" key="8">
    <source>
        <dbReference type="ARBA" id="ARBA00022801"/>
    </source>
</evidence>
<comment type="subcellular location">
    <subcellularLocation>
        <location evidence="2">Endoplasmic reticulum</location>
    </subcellularLocation>
</comment>
<dbReference type="NCBIfam" id="TIGR01879">
    <property type="entry name" value="hydantase"/>
    <property type="match status" value="1"/>
</dbReference>
<organism evidence="16 17">
    <name type="scientific">Cicer arietinum</name>
    <name type="common">Chickpea</name>
    <name type="synonym">Garbanzo</name>
    <dbReference type="NCBI Taxonomy" id="3827"/>
    <lineage>
        <taxon>Eukaryota</taxon>
        <taxon>Viridiplantae</taxon>
        <taxon>Streptophyta</taxon>
        <taxon>Embryophyta</taxon>
        <taxon>Tracheophyta</taxon>
        <taxon>Spermatophyta</taxon>
        <taxon>Magnoliopsida</taxon>
        <taxon>eudicotyledons</taxon>
        <taxon>Gunneridae</taxon>
        <taxon>Pentapetalae</taxon>
        <taxon>rosids</taxon>
        <taxon>fabids</taxon>
        <taxon>Fabales</taxon>
        <taxon>Fabaceae</taxon>
        <taxon>Papilionoideae</taxon>
        <taxon>50 kb inversion clade</taxon>
        <taxon>NPAAA clade</taxon>
        <taxon>Hologalegina</taxon>
        <taxon>IRL clade</taxon>
        <taxon>Cicereae</taxon>
        <taxon>Cicer</taxon>
    </lineage>
</organism>
<dbReference type="GO" id="GO:0006144">
    <property type="term" value="P:purine nucleobase metabolic process"/>
    <property type="evidence" value="ECO:0007669"/>
    <property type="project" value="UniProtKB-KW"/>
</dbReference>
<dbReference type="STRING" id="3827.A0A1S2XE40"/>
<accession>A0A1S2XE40</accession>
<dbReference type="Gene3D" id="3.30.70.360">
    <property type="match status" value="1"/>
</dbReference>
<evidence type="ECO:0000259" key="15">
    <source>
        <dbReference type="Pfam" id="PF07687"/>
    </source>
</evidence>
<evidence type="ECO:0000256" key="3">
    <source>
        <dbReference type="ARBA" id="ARBA00006247"/>
    </source>
</evidence>
<evidence type="ECO:0000256" key="4">
    <source>
        <dbReference type="ARBA" id="ARBA00011738"/>
    </source>
</evidence>
<evidence type="ECO:0000256" key="1">
    <source>
        <dbReference type="ARBA" id="ARBA00001936"/>
    </source>
</evidence>
<dbReference type="SUPFAM" id="SSF55031">
    <property type="entry name" value="Bacterial exopeptidase dimerisation domain"/>
    <property type="match status" value="1"/>
</dbReference>
<keyword evidence="9" id="KW-0256">Endoplasmic reticulum</keyword>
<keyword evidence="10" id="KW-0464">Manganese</keyword>
<feature type="domain" description="Peptidase M20 dimerisation" evidence="15">
    <location>
        <begin position="252"/>
        <end position="363"/>
    </location>
</feature>
<evidence type="ECO:0000313" key="17">
    <source>
        <dbReference type="RefSeq" id="XP_004487907.1"/>
    </source>
</evidence>
<sequence>MTSTFVVLFFYLLSTPSFASLFSGIETGDLEKRGDLFPQILRDEALARLLELGMVSDANDYLERTFLSPASMRAIHLTQKWMEDAGLRTWVDQMGNVHGRVDGVNANTEALLVGSHLDTVVDAGKFDGSLGIVSAISALKVMHVHGKLQKLRRPVEVIAFCEEEGVRFQTTFLGSGAIAGILPATTLEISDKRNVTIKEVLKENSIEATEESFLQLKYDAKSVWGYVELHIEQGPVLEQVGFPLGVVKGIAGQTRLKVTVRGSQGHAGTVPMSMRQDPMVAAAEQIVLIESLCKHPEEYLSYDGHCSDSSIKSLSSSLVCTVGEISTWPSASNVIPGQVTYTVDIRAIDDLGREAVIYDLSNRIYQICDKRSVSCLIEHKHDAGAVICDPELSSQLKSAAYSALKKMEGDIQDEVPTLMSGAGHDAMAMSRLTKVGMLFVRCRGGISHSPQEDVLDDDVWAAGLAFLSFLENL</sequence>
<evidence type="ECO:0000256" key="11">
    <source>
        <dbReference type="ARBA" id="ARBA00053003"/>
    </source>
</evidence>
<proteinExistence type="inferred from homology"/>
<evidence type="ECO:0000313" key="16">
    <source>
        <dbReference type="Proteomes" id="UP000087171"/>
    </source>
</evidence>
<dbReference type="RefSeq" id="XP_004487907.1">
    <property type="nucleotide sequence ID" value="XM_004487850.3"/>
</dbReference>
<dbReference type="PANTHER" id="PTHR32494">
    <property type="entry name" value="ALLANTOATE DEIMINASE-RELATED"/>
    <property type="match status" value="1"/>
</dbReference>
<feature type="signal peptide" evidence="14">
    <location>
        <begin position="1"/>
        <end position="19"/>
    </location>
</feature>
<keyword evidence="8" id="KW-0378">Hydrolase</keyword>
<reference evidence="16" key="1">
    <citation type="journal article" date="2013" name="Nat. Biotechnol.">
        <title>Draft genome sequence of chickpea (Cicer arietinum) provides a resource for trait improvement.</title>
        <authorList>
            <person name="Varshney R.K."/>
            <person name="Song C."/>
            <person name="Saxena R.K."/>
            <person name="Azam S."/>
            <person name="Yu S."/>
            <person name="Sharpe A.G."/>
            <person name="Cannon S."/>
            <person name="Baek J."/>
            <person name="Rosen B.D."/>
            <person name="Tar'an B."/>
            <person name="Millan T."/>
            <person name="Zhang X."/>
            <person name="Ramsay L.D."/>
            <person name="Iwata A."/>
            <person name="Wang Y."/>
            <person name="Nelson W."/>
            <person name="Farmer A.D."/>
            <person name="Gaur P.M."/>
            <person name="Soderlund C."/>
            <person name="Penmetsa R.V."/>
            <person name="Xu C."/>
            <person name="Bharti A.K."/>
            <person name="He W."/>
            <person name="Winter P."/>
            <person name="Zhao S."/>
            <person name="Hane J.K."/>
            <person name="Carrasquilla-Garcia N."/>
            <person name="Condie J.A."/>
            <person name="Upadhyaya H.D."/>
            <person name="Luo M.C."/>
            <person name="Thudi M."/>
            <person name="Gowda C.L."/>
            <person name="Singh N.P."/>
            <person name="Lichtenzveig J."/>
            <person name="Gali K.K."/>
            <person name="Rubio J."/>
            <person name="Nadarajan N."/>
            <person name="Dolezel J."/>
            <person name="Bansal K.C."/>
            <person name="Xu X."/>
            <person name="Edwards D."/>
            <person name="Zhang G."/>
            <person name="Kahl G."/>
            <person name="Gil J."/>
            <person name="Singh K.B."/>
            <person name="Datta S.K."/>
            <person name="Jackson S.A."/>
            <person name="Wang J."/>
            <person name="Cook D.R."/>
        </authorList>
    </citation>
    <scope>NUCLEOTIDE SEQUENCE [LARGE SCALE GENOMIC DNA]</scope>
    <source>
        <strain evidence="16">cv. CDC Frontier</strain>
    </source>
</reference>
<dbReference type="Proteomes" id="UP000087171">
    <property type="component" value="Chromosome Ca1"/>
</dbReference>
<evidence type="ECO:0000256" key="10">
    <source>
        <dbReference type="ARBA" id="ARBA00023211"/>
    </source>
</evidence>
<dbReference type="PANTHER" id="PTHR32494:SF19">
    <property type="entry name" value="ALLANTOATE DEIMINASE-RELATED"/>
    <property type="match status" value="1"/>
</dbReference>
<dbReference type="FunFam" id="3.30.70.360:FF:000019">
    <property type="entry name" value="Allantoate deiminase"/>
    <property type="match status" value="1"/>
</dbReference>